<name>A0ABV8FF31_9ACTN</name>
<evidence type="ECO:0000313" key="1">
    <source>
        <dbReference type="EMBL" id="MFC3994731.1"/>
    </source>
</evidence>
<dbReference type="PANTHER" id="PTHR47271">
    <property type="entry name" value="ARGININE DEIMINASE"/>
    <property type="match status" value="1"/>
</dbReference>
<dbReference type="Pfam" id="PF19420">
    <property type="entry name" value="DDAH_eukar"/>
    <property type="match status" value="1"/>
</dbReference>
<proteinExistence type="predicted"/>
<gene>
    <name evidence="1" type="primary">ddaH</name>
    <name evidence="1" type="ORF">ACFOVU_02315</name>
</gene>
<accession>A0ABV8FF31</accession>
<dbReference type="SUPFAM" id="SSF55909">
    <property type="entry name" value="Pentein"/>
    <property type="match status" value="1"/>
</dbReference>
<keyword evidence="1" id="KW-0378">Hydrolase</keyword>
<sequence>MTTPAVSLTGPAAQERTATPRHYLMCPPTHFDVRYAINPWMDPGRPVDRGRAIAQWDRLRDVYTRLGHRVSLLDPRPDLPDMVFTANGAVVVGGTAFAARFRNPERTAEEAAHLAWLRGRGLDVHPSGTVHEGEGDFAVTSSLILAGTGFRTDQAAHMEAQELFGVPVVGLRLVDPRFYHLDTALTVLDDGRVSGRADIAYFPGAFSGAAQRVLGLLFPDAVRVAEADALVFGLNAVGDGRNVVLPRQATGFAALLRARGYHPIGVDTSELARAGGGPKCCTQEIRAA</sequence>
<dbReference type="RefSeq" id="WP_378529581.1">
    <property type="nucleotide sequence ID" value="NZ_JBHSBH010000003.1"/>
</dbReference>
<dbReference type="EC" id="3.5.3.18" evidence="1"/>
<dbReference type="Gene3D" id="3.75.10.10">
    <property type="entry name" value="L-arginine/glycine Amidinotransferase, Chain A"/>
    <property type="match status" value="1"/>
</dbReference>
<comment type="caution">
    <text evidence="1">The sequence shown here is derived from an EMBL/GenBank/DDBJ whole genome shotgun (WGS) entry which is preliminary data.</text>
</comment>
<organism evidence="1 2">
    <name type="scientific">Nocardiopsis sediminis</name>
    <dbReference type="NCBI Taxonomy" id="1778267"/>
    <lineage>
        <taxon>Bacteria</taxon>
        <taxon>Bacillati</taxon>
        <taxon>Actinomycetota</taxon>
        <taxon>Actinomycetes</taxon>
        <taxon>Streptosporangiales</taxon>
        <taxon>Nocardiopsidaceae</taxon>
        <taxon>Nocardiopsis</taxon>
    </lineage>
</organism>
<keyword evidence="2" id="KW-1185">Reference proteome</keyword>
<reference evidence="2" key="1">
    <citation type="journal article" date="2019" name="Int. J. Syst. Evol. Microbiol.">
        <title>The Global Catalogue of Microorganisms (GCM) 10K type strain sequencing project: providing services to taxonomists for standard genome sequencing and annotation.</title>
        <authorList>
            <consortium name="The Broad Institute Genomics Platform"/>
            <consortium name="The Broad Institute Genome Sequencing Center for Infectious Disease"/>
            <person name="Wu L."/>
            <person name="Ma J."/>
        </authorList>
    </citation>
    <scope>NUCLEOTIDE SEQUENCE [LARGE SCALE GENOMIC DNA]</scope>
    <source>
        <strain evidence="2">TBRC 1826</strain>
    </source>
</reference>
<evidence type="ECO:0000313" key="2">
    <source>
        <dbReference type="Proteomes" id="UP001595847"/>
    </source>
</evidence>
<dbReference type="PANTHER" id="PTHR47271:SF2">
    <property type="entry name" value="ARGININE DEIMINASE"/>
    <property type="match status" value="1"/>
</dbReference>
<dbReference type="EMBL" id="JBHSBH010000003">
    <property type="protein sequence ID" value="MFC3994731.1"/>
    <property type="molecule type" value="Genomic_DNA"/>
</dbReference>
<dbReference type="NCBIfam" id="NF045659">
    <property type="entry name" value="DiMArgaseDdahMtb"/>
    <property type="match status" value="1"/>
</dbReference>
<dbReference type="GO" id="GO:0016403">
    <property type="term" value="F:dimethylargininase activity"/>
    <property type="evidence" value="ECO:0007669"/>
    <property type="project" value="UniProtKB-EC"/>
</dbReference>
<protein>
    <submittedName>
        <fullName evidence="1">Dimethylargininase</fullName>
        <ecNumber evidence="1">3.5.3.18</ecNumber>
    </submittedName>
</protein>
<dbReference type="Proteomes" id="UP001595847">
    <property type="component" value="Unassembled WGS sequence"/>
</dbReference>